<proteinExistence type="predicted"/>
<gene>
    <name evidence="3" type="ORF">METZ01_LOCUS129058</name>
</gene>
<evidence type="ECO:0000256" key="1">
    <source>
        <dbReference type="ARBA" id="ARBA00022729"/>
    </source>
</evidence>
<dbReference type="PANTHER" id="PTHR35936:SF17">
    <property type="entry name" value="ARGININE-BINDING EXTRACELLULAR PROTEIN ARTP"/>
    <property type="match status" value="1"/>
</dbReference>
<dbReference type="SUPFAM" id="SSF53850">
    <property type="entry name" value="Periplasmic binding protein-like II"/>
    <property type="match status" value="1"/>
</dbReference>
<feature type="domain" description="Solute-binding protein family 3/N-terminal" evidence="2">
    <location>
        <begin position="31"/>
        <end position="278"/>
    </location>
</feature>
<dbReference type="Pfam" id="PF00497">
    <property type="entry name" value="SBP_bac_3"/>
    <property type="match status" value="1"/>
</dbReference>
<dbReference type="Gene3D" id="3.40.190.10">
    <property type="entry name" value="Periplasmic binding protein-like II"/>
    <property type="match status" value="2"/>
</dbReference>
<name>A0A381YGT3_9ZZZZ</name>
<keyword evidence="1" id="KW-0732">Signal</keyword>
<dbReference type="PANTHER" id="PTHR35936">
    <property type="entry name" value="MEMBRANE-BOUND LYTIC MUREIN TRANSGLYCOSYLASE F"/>
    <property type="match status" value="1"/>
</dbReference>
<evidence type="ECO:0000259" key="2">
    <source>
        <dbReference type="SMART" id="SM00062"/>
    </source>
</evidence>
<sequence length="281" mass="29731">MEVLVKKFNFLLAILIALGVSTLAFAGDWSKIKIGTEGAYPPWNGTNAAGELEGAEIDLAADLCARMNAECELVVQDWDGMIPALEIGKYDAIMAGMSITEERMVKIDFSIGYMTEPASLSALNGSVLGTLKAPGKLNLDNMDSETKGLLATIQSVLAGTTVGVQTSTTHENFLNEYMDGVDIKVYDTQLNMELDLAAGRIDAALSDKASMQAFTETSAGNRVKLIGPDLFGGSFGGGVGVGIRKSDSDLTAMFNEAISEASADGSIKSISIKWFGKDISM</sequence>
<dbReference type="SMART" id="SM00062">
    <property type="entry name" value="PBPb"/>
    <property type="match status" value="1"/>
</dbReference>
<dbReference type="AlphaFoldDB" id="A0A381YGT3"/>
<dbReference type="EMBL" id="UINC01018195">
    <property type="protein sequence ID" value="SVA76204.1"/>
    <property type="molecule type" value="Genomic_DNA"/>
</dbReference>
<dbReference type="InterPro" id="IPR001638">
    <property type="entry name" value="Solute-binding_3/MltF_N"/>
</dbReference>
<protein>
    <recommendedName>
        <fullName evidence="2">Solute-binding protein family 3/N-terminal domain-containing protein</fullName>
    </recommendedName>
</protein>
<organism evidence="3">
    <name type="scientific">marine metagenome</name>
    <dbReference type="NCBI Taxonomy" id="408172"/>
    <lineage>
        <taxon>unclassified sequences</taxon>
        <taxon>metagenomes</taxon>
        <taxon>ecological metagenomes</taxon>
    </lineage>
</organism>
<accession>A0A381YGT3</accession>
<reference evidence="3" key="1">
    <citation type="submission" date="2018-05" db="EMBL/GenBank/DDBJ databases">
        <authorList>
            <person name="Lanie J.A."/>
            <person name="Ng W.-L."/>
            <person name="Kazmierczak K.M."/>
            <person name="Andrzejewski T.M."/>
            <person name="Davidsen T.M."/>
            <person name="Wayne K.J."/>
            <person name="Tettelin H."/>
            <person name="Glass J.I."/>
            <person name="Rusch D."/>
            <person name="Podicherti R."/>
            <person name="Tsui H.-C.T."/>
            <person name="Winkler M.E."/>
        </authorList>
    </citation>
    <scope>NUCLEOTIDE SEQUENCE</scope>
</reference>
<evidence type="ECO:0000313" key="3">
    <source>
        <dbReference type="EMBL" id="SVA76204.1"/>
    </source>
</evidence>